<evidence type="ECO:0000259" key="3">
    <source>
        <dbReference type="Pfam" id="PF22124"/>
    </source>
</evidence>
<evidence type="ECO:0000313" key="4">
    <source>
        <dbReference type="EMBL" id="RAV98209.1"/>
    </source>
</evidence>
<dbReference type="Pfam" id="PF14498">
    <property type="entry name" value="Glyco_hyd_65N_2"/>
    <property type="match status" value="1"/>
</dbReference>
<organism evidence="4 5">
    <name type="scientific">Pseudochryseolinea flava</name>
    <dbReference type="NCBI Taxonomy" id="2059302"/>
    <lineage>
        <taxon>Bacteria</taxon>
        <taxon>Pseudomonadati</taxon>
        <taxon>Bacteroidota</taxon>
        <taxon>Cytophagia</taxon>
        <taxon>Cytophagales</taxon>
        <taxon>Fulvivirgaceae</taxon>
        <taxon>Pseudochryseolinea</taxon>
    </lineage>
</organism>
<dbReference type="PANTHER" id="PTHR31084">
    <property type="entry name" value="ALPHA-L-FUCOSIDASE 2"/>
    <property type="match status" value="1"/>
</dbReference>
<feature type="domain" description="Glycosyl hydrolase family 95 N-terminal" evidence="1">
    <location>
        <begin position="25"/>
        <end position="266"/>
    </location>
</feature>
<dbReference type="EMBL" id="QMFY01000020">
    <property type="protein sequence ID" value="RAV98209.1"/>
    <property type="molecule type" value="Genomic_DNA"/>
</dbReference>
<dbReference type="InterPro" id="IPR012341">
    <property type="entry name" value="6hp_glycosidase-like_sf"/>
</dbReference>
<evidence type="ECO:0000259" key="2">
    <source>
        <dbReference type="Pfam" id="PF21307"/>
    </source>
</evidence>
<dbReference type="Gene3D" id="1.50.10.10">
    <property type="match status" value="1"/>
</dbReference>
<dbReference type="InterPro" id="IPR027414">
    <property type="entry name" value="GH95_N_dom"/>
</dbReference>
<feature type="domain" description="Glycosyl hydrolase family 95 catalytic" evidence="3">
    <location>
        <begin position="289"/>
        <end position="692"/>
    </location>
</feature>
<evidence type="ECO:0000313" key="5">
    <source>
        <dbReference type="Proteomes" id="UP000251889"/>
    </source>
</evidence>
<dbReference type="Proteomes" id="UP000251889">
    <property type="component" value="Unassembled WGS sequence"/>
</dbReference>
<dbReference type="InterPro" id="IPR008928">
    <property type="entry name" value="6-hairpin_glycosidase_sf"/>
</dbReference>
<dbReference type="Pfam" id="PF22124">
    <property type="entry name" value="Glyco_hydro_95_cat"/>
    <property type="match status" value="1"/>
</dbReference>
<dbReference type="SUPFAM" id="SSF48208">
    <property type="entry name" value="Six-hairpin glycosidases"/>
    <property type="match status" value="1"/>
</dbReference>
<dbReference type="InterPro" id="IPR054363">
    <property type="entry name" value="GH95_cat"/>
</dbReference>
<dbReference type="GO" id="GO:0005975">
    <property type="term" value="P:carbohydrate metabolic process"/>
    <property type="evidence" value="ECO:0007669"/>
    <property type="project" value="InterPro"/>
</dbReference>
<gene>
    <name evidence="4" type="ORF">DQQ10_24705</name>
</gene>
<dbReference type="PANTHER" id="PTHR31084:SF0">
    <property type="entry name" value="ALPHA-L-FUCOSIDASE 2"/>
    <property type="match status" value="1"/>
</dbReference>
<proteinExistence type="predicted"/>
<comment type="caution">
    <text evidence="4">The sequence shown here is derived from an EMBL/GenBank/DDBJ whole genome shotgun (WGS) entry which is preliminary data.</text>
</comment>
<accession>A0A364XVK9</accession>
<feature type="domain" description="Alpha fucosidase A-like C-terminal" evidence="2">
    <location>
        <begin position="694"/>
        <end position="757"/>
    </location>
</feature>
<dbReference type="InterPro" id="IPR016518">
    <property type="entry name" value="Alpha-L-fucosidase"/>
</dbReference>
<reference evidence="4 5" key="1">
    <citation type="submission" date="2018-06" db="EMBL/GenBank/DDBJ databases">
        <title>Chryseolinea flavus sp. nov., a member of the phylum Bacteroidetes isolated from soil.</title>
        <authorList>
            <person name="Li Y."/>
            <person name="Wang J."/>
        </authorList>
    </citation>
    <scope>NUCLEOTIDE SEQUENCE [LARGE SCALE GENOMIC DNA]</scope>
    <source>
        <strain evidence="4 5">SDU1-6</strain>
    </source>
</reference>
<evidence type="ECO:0000259" key="1">
    <source>
        <dbReference type="Pfam" id="PF14498"/>
    </source>
</evidence>
<dbReference type="InterPro" id="IPR049053">
    <property type="entry name" value="AFCA-like_C"/>
</dbReference>
<dbReference type="OrthoDB" id="9802600at2"/>
<dbReference type="AlphaFoldDB" id="A0A364XVK9"/>
<dbReference type="GO" id="GO:0004560">
    <property type="term" value="F:alpha-L-fucosidase activity"/>
    <property type="evidence" value="ECO:0007669"/>
    <property type="project" value="InterPro"/>
</dbReference>
<name>A0A364XVK9_9BACT</name>
<keyword evidence="5" id="KW-1185">Reference proteome</keyword>
<dbReference type="PIRSF" id="PIRSF007663">
    <property type="entry name" value="UCP007663"/>
    <property type="match status" value="1"/>
</dbReference>
<sequence>MLKCIAITIFFASLVTEIQAQQHQLWYDKPAANWNEALPIGNGRIAAMIFGGPGQERLQLNEETVWAGEPGNNIPSTAFYESLRTIQKSIFDGDYQSAHDRAMTVVPRHAPSDNNYGMPYQPVCDVLITFPGHDNFKQYKRTLDIGQAVSTTTYEVNDVMFTREIFSSFTDQVFIVRMSASEKNKITCKISLTSPHEKYSIRSSVDNIILTGTSGSHANKKGSVLFTTIAKAINVDGQISTIDNSIVIEGASTVTLFISIGTNFKSYNNVSGDQLKKATDYISSATQKKYSDLKYSHIKYYKKFYDRVSLSLGSSEPARKPTNIQLEEFKDTEDPTLVALYYQFGRYLLICSSQPGTQPANLQGKWNNSLSPPWDSKYTININTEMNYWPAEVTNLSELHQPLFMMLKDLEQTGKVAAEKLYRARGWVVHHNTDLWRIAGPVDGSYYGLWPMGSAWLSQHIWQHYLFTGDKNHLQKYYTTLKGAALFYHDILVEEPKNKWLVVSPSMSPENEHRRGISIAAGTTMDNQLVFDVFSNFIDASTILTQDEALRDSIIQKRNRLAPMQVGQFGQLQEWLEDWDRADDKHRHVSHLYGLYPSNQISVFRHPSLFQAARTSLIHRGDHSTGWSMGWKVNLWARLLDGERAYQLIKAQLTPVHEGESHGGTYLNLLDAHPPFQIDGNFGCTSGITEMLVQSHDGAIHLLPALPARWSSGSVSGIRTRGGFEIDLSWNHGRTRELKVTSTIGGICRIRSTIPLHDDRLKKVDLKNTNELLRVNEIKQPVILKLTTEQSFVAPVVYEYDFTTERGKVYAFVVAE</sequence>
<keyword evidence="4" id="KW-0378">Hydrolase</keyword>
<dbReference type="Pfam" id="PF21307">
    <property type="entry name" value="Glyco_hydro_95_C"/>
    <property type="match status" value="1"/>
</dbReference>
<protein>
    <submittedName>
        <fullName evidence="4">Glycoside hydrolase family 95 protein</fullName>
    </submittedName>
</protein>
<dbReference type="RefSeq" id="WP_112749621.1">
    <property type="nucleotide sequence ID" value="NZ_QMFY01000020.1"/>
</dbReference>